<protein>
    <recommendedName>
        <fullName evidence="3">DUF1570 domain-containing protein</fullName>
    </recommendedName>
</protein>
<dbReference type="AlphaFoldDB" id="A0A5C6B6B1"/>
<comment type="caution">
    <text evidence="1">The sequence shown here is derived from an EMBL/GenBank/DDBJ whole genome shotgun (WGS) entry which is preliminary data.</text>
</comment>
<dbReference type="Gene3D" id="2.60.120.430">
    <property type="entry name" value="Galactose-binding lectin"/>
    <property type="match status" value="1"/>
</dbReference>
<sequence length="440" mass="49565">MTTHRIEIETRPPFQSLFRVYVTTFVLLVVSNNVNAQRLVGDGFVTASGQYVTITADFGTKDSLSDLAASFDAATGQWQAFWQLPAGSLDSFHVTAYIMRDKDAFRAARYLQPQLPDFPFGYAVGNTVWVVEQPGEYYTRHLLLHEGVHALSYEIFGGVGPSWFAEGTAELLSVHTGTGPKTQVNRVPLNRDTVPYWGRFKKMAERRDENKIPTLSTVLDFPADLNADVEAYSWSWAAAMLLSEYPQTADTLRAAAWQGNQIEEDFRHDLMRELKPIWPILAARWRLLCNTIDYGFDWQRERVPLSMKDPQWNGQPLNVRVAADQGWQSIGVRLPPGATVRLEPTGQCELAQQPKPWISQPPGVTIRYYRGRPLGQLLATLVPNVPEQGKTMEPFEVIAVEEPTTIVIKRHCWLMLRINDDVGELADNTGGYDVVVRRGG</sequence>
<dbReference type="RefSeq" id="WP_146517708.1">
    <property type="nucleotide sequence ID" value="NZ_CP151726.1"/>
</dbReference>
<gene>
    <name evidence="1" type="ORF">Pla52n_00630</name>
</gene>
<evidence type="ECO:0000313" key="1">
    <source>
        <dbReference type="EMBL" id="TWU07490.1"/>
    </source>
</evidence>
<proteinExistence type="predicted"/>
<organism evidence="1 2">
    <name type="scientific">Stieleria varia</name>
    <dbReference type="NCBI Taxonomy" id="2528005"/>
    <lineage>
        <taxon>Bacteria</taxon>
        <taxon>Pseudomonadati</taxon>
        <taxon>Planctomycetota</taxon>
        <taxon>Planctomycetia</taxon>
        <taxon>Pirellulales</taxon>
        <taxon>Pirellulaceae</taxon>
        <taxon>Stieleria</taxon>
    </lineage>
</organism>
<dbReference type="OrthoDB" id="247580at2"/>
<dbReference type="EMBL" id="SJPN01000001">
    <property type="protein sequence ID" value="TWU07490.1"/>
    <property type="molecule type" value="Genomic_DNA"/>
</dbReference>
<evidence type="ECO:0008006" key="3">
    <source>
        <dbReference type="Google" id="ProtNLM"/>
    </source>
</evidence>
<accession>A0A5C6B6B1</accession>
<keyword evidence="2" id="KW-1185">Reference proteome</keyword>
<dbReference type="Proteomes" id="UP000320176">
    <property type="component" value="Unassembled WGS sequence"/>
</dbReference>
<name>A0A5C6B6B1_9BACT</name>
<evidence type="ECO:0000313" key="2">
    <source>
        <dbReference type="Proteomes" id="UP000320176"/>
    </source>
</evidence>
<reference evidence="1 2" key="1">
    <citation type="submission" date="2019-02" db="EMBL/GenBank/DDBJ databases">
        <title>Deep-cultivation of Planctomycetes and their phenomic and genomic characterization uncovers novel biology.</title>
        <authorList>
            <person name="Wiegand S."/>
            <person name="Jogler M."/>
            <person name="Boedeker C."/>
            <person name="Pinto D."/>
            <person name="Vollmers J."/>
            <person name="Rivas-Marin E."/>
            <person name="Kohn T."/>
            <person name="Peeters S.H."/>
            <person name="Heuer A."/>
            <person name="Rast P."/>
            <person name="Oberbeckmann S."/>
            <person name="Bunk B."/>
            <person name="Jeske O."/>
            <person name="Meyerdierks A."/>
            <person name="Storesund J.E."/>
            <person name="Kallscheuer N."/>
            <person name="Luecker S."/>
            <person name="Lage O.M."/>
            <person name="Pohl T."/>
            <person name="Merkel B.J."/>
            <person name="Hornburger P."/>
            <person name="Mueller R.-W."/>
            <person name="Bruemmer F."/>
            <person name="Labrenz M."/>
            <person name="Spormann A.M."/>
            <person name="Op Den Camp H."/>
            <person name="Overmann J."/>
            <person name="Amann R."/>
            <person name="Jetten M.S.M."/>
            <person name="Mascher T."/>
            <person name="Medema M.H."/>
            <person name="Devos D.P."/>
            <person name="Kaster A.-K."/>
            <person name="Ovreas L."/>
            <person name="Rohde M."/>
            <person name="Galperin M.Y."/>
            <person name="Jogler C."/>
        </authorList>
    </citation>
    <scope>NUCLEOTIDE SEQUENCE [LARGE SCALE GENOMIC DNA]</scope>
    <source>
        <strain evidence="1 2">Pla52n</strain>
    </source>
</reference>